<gene>
    <name evidence="9" type="ORF">KDL01_22955</name>
</gene>
<dbReference type="EMBL" id="JAGSOG010000127">
    <property type="protein sequence ID" value="MBR7836155.1"/>
    <property type="molecule type" value="Genomic_DNA"/>
</dbReference>
<dbReference type="RefSeq" id="WP_212530639.1">
    <property type="nucleotide sequence ID" value="NZ_JAGSOG010000127.1"/>
</dbReference>
<keyword evidence="4 6" id="KW-1133">Transmembrane helix</keyword>
<keyword evidence="5 6" id="KW-0472">Membrane</keyword>
<evidence type="ECO:0000313" key="10">
    <source>
        <dbReference type="Proteomes" id="UP000675781"/>
    </source>
</evidence>
<feature type="domain" description="Cardiolipin synthase N-terminal" evidence="8">
    <location>
        <begin position="22"/>
        <end position="65"/>
    </location>
</feature>
<proteinExistence type="predicted"/>
<comment type="caution">
    <text evidence="9">The sequence shown here is derived from an EMBL/GenBank/DDBJ whole genome shotgun (WGS) entry which is preliminary data.</text>
</comment>
<evidence type="ECO:0000256" key="6">
    <source>
        <dbReference type="SAM" id="Phobius"/>
    </source>
</evidence>
<dbReference type="Pfam" id="PF13396">
    <property type="entry name" value="PLDc_N"/>
    <property type="match status" value="1"/>
</dbReference>
<evidence type="ECO:0000256" key="1">
    <source>
        <dbReference type="ARBA" id="ARBA00004651"/>
    </source>
</evidence>
<keyword evidence="10" id="KW-1185">Reference proteome</keyword>
<feature type="transmembrane region" description="Helical" evidence="6">
    <location>
        <begin position="45"/>
        <end position="64"/>
    </location>
</feature>
<keyword evidence="3 6" id="KW-0812">Transmembrane</keyword>
<feature type="domain" description="SHOCT" evidence="7">
    <location>
        <begin position="105"/>
        <end position="132"/>
    </location>
</feature>
<sequence length="133" mass="14839">MNYPLLNVFLTMLWFFLWIMWLFLLFGVIGDIFRDDQLSGLGKAAWTVFVVLLPFLGVFVYLIARGSGMGERKSAQARARQEEFDTYVRQTAAASPAGGAQNPSEQLARLAQLKADGALSETEYDRAKAKILA</sequence>
<evidence type="ECO:0000256" key="3">
    <source>
        <dbReference type="ARBA" id="ARBA00022692"/>
    </source>
</evidence>
<evidence type="ECO:0000259" key="7">
    <source>
        <dbReference type="Pfam" id="PF09851"/>
    </source>
</evidence>
<dbReference type="InterPro" id="IPR027379">
    <property type="entry name" value="CLS_N"/>
</dbReference>
<feature type="transmembrane region" description="Helical" evidence="6">
    <location>
        <begin position="12"/>
        <end position="33"/>
    </location>
</feature>
<keyword evidence="2" id="KW-1003">Cell membrane</keyword>
<name>A0A941ERJ1_9ACTN</name>
<dbReference type="GO" id="GO:0005886">
    <property type="term" value="C:plasma membrane"/>
    <property type="evidence" value="ECO:0007669"/>
    <property type="project" value="UniProtKB-SubCell"/>
</dbReference>
<dbReference type="InterPro" id="IPR018649">
    <property type="entry name" value="SHOCT"/>
</dbReference>
<evidence type="ECO:0000313" key="9">
    <source>
        <dbReference type="EMBL" id="MBR7836155.1"/>
    </source>
</evidence>
<dbReference type="Proteomes" id="UP000675781">
    <property type="component" value="Unassembled WGS sequence"/>
</dbReference>
<dbReference type="Pfam" id="PF09851">
    <property type="entry name" value="SHOCT"/>
    <property type="match status" value="1"/>
</dbReference>
<evidence type="ECO:0000256" key="2">
    <source>
        <dbReference type="ARBA" id="ARBA00022475"/>
    </source>
</evidence>
<evidence type="ECO:0000256" key="5">
    <source>
        <dbReference type="ARBA" id="ARBA00023136"/>
    </source>
</evidence>
<comment type="subcellular location">
    <subcellularLocation>
        <location evidence="1">Cell membrane</location>
        <topology evidence="1">Multi-pass membrane protein</topology>
    </subcellularLocation>
</comment>
<accession>A0A941ERJ1</accession>
<reference evidence="9" key="1">
    <citation type="submission" date="2021-04" db="EMBL/GenBank/DDBJ databases">
        <title>Genome based classification of Actinospica acidithermotolerans sp. nov., an actinobacterium isolated from an Indonesian hot spring.</title>
        <authorList>
            <person name="Kusuma A.B."/>
            <person name="Putra K.E."/>
            <person name="Nafisah S."/>
            <person name="Loh J."/>
            <person name="Nouioui I."/>
            <person name="Goodfellow M."/>
        </authorList>
    </citation>
    <scope>NUCLEOTIDE SEQUENCE</scope>
    <source>
        <strain evidence="9">CSCA 57</strain>
    </source>
</reference>
<evidence type="ECO:0000256" key="4">
    <source>
        <dbReference type="ARBA" id="ARBA00022989"/>
    </source>
</evidence>
<evidence type="ECO:0000259" key="8">
    <source>
        <dbReference type="Pfam" id="PF13396"/>
    </source>
</evidence>
<dbReference type="AlphaFoldDB" id="A0A941ERJ1"/>
<organism evidence="9 10">
    <name type="scientific">Actinospica durhamensis</name>
    <dbReference type="NCBI Taxonomy" id="1508375"/>
    <lineage>
        <taxon>Bacteria</taxon>
        <taxon>Bacillati</taxon>
        <taxon>Actinomycetota</taxon>
        <taxon>Actinomycetes</taxon>
        <taxon>Catenulisporales</taxon>
        <taxon>Actinospicaceae</taxon>
        <taxon>Actinospica</taxon>
    </lineage>
</organism>
<protein>
    <submittedName>
        <fullName evidence="9">SHOCT domain-containing protein</fullName>
    </submittedName>
</protein>